<dbReference type="AlphaFoldDB" id="A0A0M0HN75"/>
<evidence type="ECO:0000313" key="7">
    <source>
        <dbReference type="Proteomes" id="UP000037515"/>
    </source>
</evidence>
<keyword evidence="2" id="KW-0238">DNA-binding</keyword>
<dbReference type="PROSITE" id="PS00041">
    <property type="entry name" value="HTH_ARAC_FAMILY_1"/>
    <property type="match status" value="1"/>
</dbReference>
<dbReference type="InterPro" id="IPR009057">
    <property type="entry name" value="Homeodomain-like_sf"/>
</dbReference>
<dbReference type="PANTHER" id="PTHR46796:SF2">
    <property type="entry name" value="TRANSCRIPTIONAL REGULATORY PROTEIN"/>
    <property type="match status" value="1"/>
</dbReference>
<sequence>MKKDTSARFKQSTILPWIELRIANRSSACYQSHSHDEFSFGLIEQGRASYQNRNTSHHIGAGDIVTINPADVHSCNPEAGTWSYTMLFANTEQMGEWQQEVLDASSIRTSMDYSAFRADLERNEVIKSRYQQLFSALLNESTLLEVQSRLYDFLEASLGQCTQTQPMRTPSAALTRVKEKLLDEIAQIHELESLSQEVGMSRYQLLRAFKHQYGLPPHAYLMDEKIKRAKVMLKSGQEIAQVAYELGFTDQAHFQKHFKKRIAVTPKYYQSHFIE</sequence>
<evidence type="ECO:0000256" key="2">
    <source>
        <dbReference type="ARBA" id="ARBA00023125"/>
    </source>
</evidence>
<feature type="domain" description="HTH araC/xylS-type" evidence="5">
    <location>
        <begin position="175"/>
        <end position="272"/>
    </location>
</feature>
<comment type="caution">
    <text evidence="6">The sequence shown here is derived from an EMBL/GenBank/DDBJ whole genome shotgun (WGS) entry which is preliminary data.</text>
</comment>
<dbReference type="PRINTS" id="PR00032">
    <property type="entry name" value="HTHARAC"/>
</dbReference>
<dbReference type="Gene3D" id="1.10.10.60">
    <property type="entry name" value="Homeodomain-like"/>
    <property type="match status" value="2"/>
</dbReference>
<evidence type="ECO:0000256" key="3">
    <source>
        <dbReference type="ARBA" id="ARBA00023159"/>
    </source>
</evidence>
<name>A0A0M0HN75_VIBNE</name>
<dbReference type="Pfam" id="PF02311">
    <property type="entry name" value="AraC_binding"/>
    <property type="match status" value="1"/>
</dbReference>
<dbReference type="STRING" id="693.AKJ17_11365"/>
<accession>A0A0M0HN75</accession>
<evidence type="ECO:0000256" key="1">
    <source>
        <dbReference type="ARBA" id="ARBA00023015"/>
    </source>
</evidence>
<dbReference type="InterPro" id="IPR018060">
    <property type="entry name" value="HTH_AraC"/>
</dbReference>
<dbReference type="PATRIC" id="fig|693.5.peg.2328"/>
<dbReference type="SUPFAM" id="SSF51215">
    <property type="entry name" value="Regulatory protein AraC"/>
    <property type="match status" value="1"/>
</dbReference>
<dbReference type="RefSeq" id="WP_053395933.1">
    <property type="nucleotide sequence ID" value="NZ_CANLZT010000001.1"/>
</dbReference>
<evidence type="ECO:0000313" key="6">
    <source>
        <dbReference type="EMBL" id="KOO03148.1"/>
    </source>
</evidence>
<keyword evidence="3" id="KW-0010">Activator</keyword>
<dbReference type="GO" id="GO:0043565">
    <property type="term" value="F:sequence-specific DNA binding"/>
    <property type="evidence" value="ECO:0007669"/>
    <property type="project" value="InterPro"/>
</dbReference>
<dbReference type="EMBL" id="LHPJ01000008">
    <property type="protein sequence ID" value="KOO03148.1"/>
    <property type="molecule type" value="Genomic_DNA"/>
</dbReference>
<dbReference type="OrthoDB" id="9809338at2"/>
<dbReference type="SMART" id="SM00342">
    <property type="entry name" value="HTH_ARAC"/>
    <property type="match status" value="1"/>
</dbReference>
<dbReference type="InterPro" id="IPR003313">
    <property type="entry name" value="AraC-bd"/>
</dbReference>
<dbReference type="Pfam" id="PF12833">
    <property type="entry name" value="HTH_18"/>
    <property type="match status" value="1"/>
</dbReference>
<dbReference type="InterPro" id="IPR037923">
    <property type="entry name" value="HTH-like"/>
</dbReference>
<evidence type="ECO:0000259" key="5">
    <source>
        <dbReference type="PROSITE" id="PS01124"/>
    </source>
</evidence>
<protein>
    <submittedName>
        <fullName evidence="6">Transcriptional regulator</fullName>
    </submittedName>
</protein>
<dbReference type="InterPro" id="IPR018062">
    <property type="entry name" value="HTH_AraC-typ_CS"/>
</dbReference>
<dbReference type="SUPFAM" id="SSF46689">
    <property type="entry name" value="Homeodomain-like"/>
    <property type="match status" value="2"/>
</dbReference>
<dbReference type="InterPro" id="IPR020449">
    <property type="entry name" value="Tscrpt_reg_AraC-type_HTH"/>
</dbReference>
<evidence type="ECO:0000256" key="4">
    <source>
        <dbReference type="ARBA" id="ARBA00023163"/>
    </source>
</evidence>
<organism evidence="6 7">
    <name type="scientific">Vibrio nereis</name>
    <dbReference type="NCBI Taxonomy" id="693"/>
    <lineage>
        <taxon>Bacteria</taxon>
        <taxon>Pseudomonadati</taxon>
        <taxon>Pseudomonadota</taxon>
        <taxon>Gammaproteobacteria</taxon>
        <taxon>Vibrionales</taxon>
        <taxon>Vibrionaceae</taxon>
        <taxon>Vibrio</taxon>
    </lineage>
</organism>
<keyword evidence="4" id="KW-0804">Transcription</keyword>
<keyword evidence="7" id="KW-1185">Reference proteome</keyword>
<dbReference type="PANTHER" id="PTHR46796">
    <property type="entry name" value="HTH-TYPE TRANSCRIPTIONAL ACTIVATOR RHAS-RELATED"/>
    <property type="match status" value="1"/>
</dbReference>
<reference evidence="7" key="1">
    <citation type="submission" date="2015-08" db="EMBL/GenBank/DDBJ databases">
        <title>Vibrio galatheae sp. nov., a novel member of the Vibrionaceae family isolated from the Solomon Islands.</title>
        <authorList>
            <person name="Giubergia S."/>
            <person name="Machado H."/>
            <person name="Mateiu R.V."/>
            <person name="Gram L."/>
        </authorList>
    </citation>
    <scope>NUCLEOTIDE SEQUENCE [LARGE SCALE GENOMIC DNA]</scope>
    <source>
        <strain evidence="7">DSM 19584</strain>
    </source>
</reference>
<dbReference type="PROSITE" id="PS01124">
    <property type="entry name" value="HTH_ARAC_FAMILY_2"/>
    <property type="match status" value="1"/>
</dbReference>
<dbReference type="InterPro" id="IPR050204">
    <property type="entry name" value="AraC_XylS_family_regulators"/>
</dbReference>
<dbReference type="GO" id="GO:0003700">
    <property type="term" value="F:DNA-binding transcription factor activity"/>
    <property type="evidence" value="ECO:0007669"/>
    <property type="project" value="InterPro"/>
</dbReference>
<gene>
    <name evidence="6" type="ORF">AKJ17_11365</name>
</gene>
<dbReference type="Gene3D" id="2.60.120.10">
    <property type="entry name" value="Jelly Rolls"/>
    <property type="match status" value="1"/>
</dbReference>
<dbReference type="InterPro" id="IPR014710">
    <property type="entry name" value="RmlC-like_jellyroll"/>
</dbReference>
<dbReference type="Proteomes" id="UP000037515">
    <property type="component" value="Unassembled WGS sequence"/>
</dbReference>
<proteinExistence type="predicted"/>
<keyword evidence="1" id="KW-0805">Transcription regulation</keyword>